<dbReference type="Gene3D" id="1.10.443.10">
    <property type="entry name" value="Intergrase catalytic core"/>
    <property type="match status" value="1"/>
</dbReference>
<evidence type="ECO:0000256" key="3">
    <source>
        <dbReference type="ARBA" id="ARBA00023125"/>
    </source>
</evidence>
<evidence type="ECO:0000259" key="7">
    <source>
        <dbReference type="PROSITE" id="PS51900"/>
    </source>
</evidence>
<evidence type="ECO:0000259" key="6">
    <source>
        <dbReference type="PROSITE" id="PS51898"/>
    </source>
</evidence>
<dbReference type="InterPro" id="IPR044068">
    <property type="entry name" value="CB"/>
</dbReference>
<dbReference type="Gene3D" id="1.10.150.130">
    <property type="match status" value="1"/>
</dbReference>
<dbReference type="InterPro" id="IPR002104">
    <property type="entry name" value="Integrase_catalytic"/>
</dbReference>
<dbReference type="InterPro" id="IPR025269">
    <property type="entry name" value="SAM-like_dom"/>
</dbReference>
<proteinExistence type="inferred from homology"/>
<keyword evidence="4" id="KW-0233">DNA recombination</keyword>
<dbReference type="InterPro" id="IPR013762">
    <property type="entry name" value="Integrase-like_cat_sf"/>
</dbReference>
<dbReference type="PANTHER" id="PTHR30349">
    <property type="entry name" value="PHAGE INTEGRASE-RELATED"/>
    <property type="match status" value="1"/>
</dbReference>
<evidence type="ECO:0000256" key="4">
    <source>
        <dbReference type="ARBA" id="ARBA00023172"/>
    </source>
</evidence>
<feature type="domain" description="Tyr recombinase" evidence="6">
    <location>
        <begin position="213"/>
        <end position="402"/>
    </location>
</feature>
<dbReference type="InterPro" id="IPR035386">
    <property type="entry name" value="Arm-DNA-bind_5"/>
</dbReference>
<dbReference type="InterPro" id="IPR010998">
    <property type="entry name" value="Integrase_recombinase_N"/>
</dbReference>
<sequence>MATVKFFLKEKNAKRVTRIICIVADGVDVLIRLSTGISIPPKHWSKKNNKVLSSNPNAIVLNRQLQEFKNKVLEIYLESKSDGIIADVEYMTDRLRPKEKVVSTKQKFWSIVDDYLKYKEKRLSLSSIKKIKSLVVHLKAFERKKKITFDLDTIDRKTLELVQDYFYYQAKLNLQSTAKYLGLFKTFLNWSKSMKLTQNEDHKQFSLTHQPDILKPILSDDDLTKLFNAEYEKGYLDNARWLLILSALTGLRFSDYTKINLGQLRYDTNGNEFLTIRQTKTKERIEVPLNKDASRIVHDLISGKLRAISNQKLNKYIKEACRLAGIDDEFEVDQFVGNKKITSFKPKYELITTHTGRRTFATKLLLKGVPSATVMKFTGHKDEKSFSKYVNIPKEKEMELVRLALSS</sequence>
<accession>A0AAX1MZE9</accession>
<gene>
    <name evidence="8" type="ORF">KMW28_12720</name>
</gene>
<keyword evidence="2" id="KW-0229">DNA integration</keyword>
<dbReference type="RefSeq" id="WP_169663089.1">
    <property type="nucleotide sequence ID" value="NZ_CP076132.1"/>
</dbReference>
<dbReference type="Pfam" id="PF00589">
    <property type="entry name" value="Phage_integrase"/>
    <property type="match status" value="1"/>
</dbReference>
<dbReference type="InterPro" id="IPR050090">
    <property type="entry name" value="Tyrosine_recombinase_XerCD"/>
</dbReference>
<reference evidence="8 9" key="1">
    <citation type="submission" date="2021-05" db="EMBL/GenBank/DDBJ databases">
        <title>Comparative genomic studies on the polysaccharide-degrading batcterial strains of the Flammeovirga genus.</title>
        <authorList>
            <person name="Zewei F."/>
            <person name="Zheng Z."/>
            <person name="Yu L."/>
            <person name="Ruyue G."/>
            <person name="Yanhong M."/>
            <person name="Yuanyuan C."/>
            <person name="Jingyan G."/>
            <person name="Wenjun H."/>
        </authorList>
    </citation>
    <scope>NUCLEOTIDE SEQUENCE [LARGE SCALE GENOMIC DNA]</scope>
    <source>
        <strain evidence="8 9">NBRC:100898</strain>
    </source>
</reference>
<dbReference type="EMBL" id="CP076132">
    <property type="protein sequence ID" value="QWG00516.1"/>
    <property type="molecule type" value="Genomic_DNA"/>
</dbReference>
<dbReference type="Pfam" id="PF17293">
    <property type="entry name" value="Arm-DNA-bind_5"/>
    <property type="match status" value="1"/>
</dbReference>
<dbReference type="PANTHER" id="PTHR30349:SF41">
    <property type="entry name" value="INTEGRASE_RECOMBINASE PROTEIN MJ0367-RELATED"/>
    <property type="match status" value="1"/>
</dbReference>
<feature type="domain" description="Core-binding (CB)" evidence="7">
    <location>
        <begin position="106"/>
        <end position="192"/>
    </location>
</feature>
<evidence type="ECO:0000313" key="9">
    <source>
        <dbReference type="Proteomes" id="UP000678679"/>
    </source>
</evidence>
<dbReference type="PROSITE" id="PS51900">
    <property type="entry name" value="CB"/>
    <property type="match status" value="1"/>
</dbReference>
<dbReference type="SUPFAM" id="SSF56349">
    <property type="entry name" value="DNA breaking-rejoining enzymes"/>
    <property type="match status" value="1"/>
</dbReference>
<dbReference type="PROSITE" id="PS51898">
    <property type="entry name" value="TYR_RECOMBINASE"/>
    <property type="match status" value="1"/>
</dbReference>
<dbReference type="GO" id="GO:0006310">
    <property type="term" value="P:DNA recombination"/>
    <property type="evidence" value="ECO:0007669"/>
    <property type="project" value="UniProtKB-KW"/>
</dbReference>
<dbReference type="AlphaFoldDB" id="A0AAX1MZE9"/>
<dbReference type="Proteomes" id="UP000678679">
    <property type="component" value="Chromosome 1"/>
</dbReference>
<evidence type="ECO:0000256" key="2">
    <source>
        <dbReference type="ARBA" id="ARBA00022908"/>
    </source>
</evidence>
<keyword evidence="3 5" id="KW-0238">DNA-binding</keyword>
<dbReference type="GO" id="GO:0015074">
    <property type="term" value="P:DNA integration"/>
    <property type="evidence" value="ECO:0007669"/>
    <property type="project" value="UniProtKB-KW"/>
</dbReference>
<dbReference type="GO" id="GO:0003677">
    <property type="term" value="F:DNA binding"/>
    <property type="evidence" value="ECO:0007669"/>
    <property type="project" value="UniProtKB-UniRule"/>
</dbReference>
<dbReference type="Pfam" id="PF13102">
    <property type="entry name" value="Phage_int_SAM_5"/>
    <property type="match status" value="1"/>
</dbReference>
<evidence type="ECO:0000313" key="8">
    <source>
        <dbReference type="EMBL" id="QWG00516.1"/>
    </source>
</evidence>
<name>A0AAX1MZE9_9BACT</name>
<evidence type="ECO:0000256" key="5">
    <source>
        <dbReference type="PROSITE-ProRule" id="PRU01248"/>
    </source>
</evidence>
<protein>
    <submittedName>
        <fullName evidence="8">Site-specific integrase</fullName>
    </submittedName>
</protein>
<dbReference type="InterPro" id="IPR011010">
    <property type="entry name" value="DNA_brk_join_enz"/>
</dbReference>
<organism evidence="8 9">
    <name type="scientific">Flammeovirga yaeyamensis</name>
    <dbReference type="NCBI Taxonomy" id="367791"/>
    <lineage>
        <taxon>Bacteria</taxon>
        <taxon>Pseudomonadati</taxon>
        <taxon>Bacteroidota</taxon>
        <taxon>Cytophagia</taxon>
        <taxon>Cytophagales</taxon>
        <taxon>Flammeovirgaceae</taxon>
        <taxon>Flammeovirga</taxon>
    </lineage>
</organism>
<keyword evidence="9" id="KW-1185">Reference proteome</keyword>
<comment type="similarity">
    <text evidence="1">Belongs to the 'phage' integrase family.</text>
</comment>
<evidence type="ECO:0000256" key="1">
    <source>
        <dbReference type="ARBA" id="ARBA00008857"/>
    </source>
</evidence>
<dbReference type="KEGG" id="fya:KMW28_12720"/>